<proteinExistence type="predicted"/>
<sequence length="55" mass="6336">MKEWNWMYAVGLFLLTNFIVVWSGSLKSKVLRILLKIVAVVTFLMALLFGLRSMS</sequence>
<evidence type="ECO:0000256" key="1">
    <source>
        <dbReference type="SAM" id="Phobius"/>
    </source>
</evidence>
<dbReference type="Proteomes" id="UP000294746">
    <property type="component" value="Unassembled WGS sequence"/>
</dbReference>
<keyword evidence="1" id="KW-0472">Membrane</keyword>
<keyword evidence="3" id="KW-1185">Reference proteome</keyword>
<name>A0A4R2RYM3_9BACL</name>
<feature type="transmembrane region" description="Helical" evidence="1">
    <location>
        <begin position="33"/>
        <end position="51"/>
    </location>
</feature>
<feature type="transmembrane region" description="Helical" evidence="1">
    <location>
        <begin position="6"/>
        <end position="26"/>
    </location>
</feature>
<keyword evidence="1" id="KW-1133">Transmembrane helix</keyword>
<dbReference type="RefSeq" id="WP_165873643.1">
    <property type="nucleotide sequence ID" value="NZ_SLXV01000005.1"/>
</dbReference>
<accession>A0A4R2RYM3</accession>
<evidence type="ECO:0000313" key="3">
    <source>
        <dbReference type="Proteomes" id="UP000294746"/>
    </source>
</evidence>
<evidence type="ECO:0008006" key="4">
    <source>
        <dbReference type="Google" id="ProtNLM"/>
    </source>
</evidence>
<evidence type="ECO:0000313" key="2">
    <source>
        <dbReference type="EMBL" id="TCP69836.1"/>
    </source>
</evidence>
<comment type="caution">
    <text evidence="2">The sequence shown here is derived from an EMBL/GenBank/DDBJ whole genome shotgun (WGS) entry which is preliminary data.</text>
</comment>
<dbReference type="AlphaFoldDB" id="A0A4R2RYM3"/>
<keyword evidence="1" id="KW-0812">Transmembrane</keyword>
<protein>
    <recommendedName>
        <fullName evidence="4">DUF2768 family protein</fullName>
    </recommendedName>
</protein>
<dbReference type="EMBL" id="SLXV01000005">
    <property type="protein sequence ID" value="TCP69836.1"/>
    <property type="molecule type" value="Genomic_DNA"/>
</dbReference>
<organism evidence="2 3">
    <name type="scientific">Baia soyae</name>
    <dbReference type="NCBI Taxonomy" id="1544746"/>
    <lineage>
        <taxon>Bacteria</taxon>
        <taxon>Bacillati</taxon>
        <taxon>Bacillota</taxon>
        <taxon>Bacilli</taxon>
        <taxon>Bacillales</taxon>
        <taxon>Thermoactinomycetaceae</taxon>
        <taxon>Baia</taxon>
    </lineage>
</organism>
<gene>
    <name evidence="2" type="ORF">EDD57_10519</name>
</gene>
<reference evidence="2 3" key="1">
    <citation type="submission" date="2019-03" db="EMBL/GenBank/DDBJ databases">
        <title>Genomic Encyclopedia of Type Strains, Phase IV (KMG-IV): sequencing the most valuable type-strain genomes for metagenomic binning, comparative biology and taxonomic classification.</title>
        <authorList>
            <person name="Goeker M."/>
        </authorList>
    </citation>
    <scope>NUCLEOTIDE SEQUENCE [LARGE SCALE GENOMIC DNA]</scope>
    <source>
        <strain evidence="2 3">DSM 46831</strain>
    </source>
</reference>